<organism evidence="1 2">
    <name type="scientific">Sulfolobus tengchongensis</name>
    <dbReference type="NCBI Taxonomy" id="207809"/>
    <lineage>
        <taxon>Archaea</taxon>
        <taxon>Thermoproteota</taxon>
        <taxon>Thermoprotei</taxon>
        <taxon>Sulfolobales</taxon>
        <taxon>Sulfolobaceae</taxon>
        <taxon>Sulfolobus</taxon>
    </lineage>
</organism>
<proteinExistence type="predicted"/>
<accession>A0AAX4L2Z0</accession>
<sequence>MSENIDLRDNDKYMDTSGGVDGRSGFVLVACYDIVFDSLKVLPKIIDPFLSSSAG</sequence>
<dbReference type="RefSeq" id="WP_338602661.1">
    <property type="nucleotide sequence ID" value="NZ_CP146016.1"/>
</dbReference>
<dbReference type="GeneID" id="89335636"/>
<gene>
    <name evidence="1" type="ORF">V6M85_02670</name>
</gene>
<reference evidence="1 2" key="1">
    <citation type="submission" date="2024-02" db="EMBL/GenBank/DDBJ databases">
        <title>STSV induces naive adaptation in Sulfolobus.</title>
        <authorList>
            <person name="Xiang X."/>
            <person name="Song M."/>
        </authorList>
    </citation>
    <scope>NUCLEOTIDE SEQUENCE [LARGE SCALE GENOMIC DNA]</scope>
    <source>
        <strain evidence="1 2">RT2</strain>
    </source>
</reference>
<dbReference type="Proteomes" id="UP001432202">
    <property type="component" value="Chromosome"/>
</dbReference>
<protein>
    <submittedName>
        <fullName evidence="1">Uncharacterized protein</fullName>
    </submittedName>
</protein>
<evidence type="ECO:0000313" key="1">
    <source>
        <dbReference type="EMBL" id="WWQ61003.1"/>
    </source>
</evidence>
<keyword evidence="2" id="KW-1185">Reference proteome</keyword>
<evidence type="ECO:0000313" key="2">
    <source>
        <dbReference type="Proteomes" id="UP001432202"/>
    </source>
</evidence>
<dbReference type="EMBL" id="CP146016">
    <property type="protein sequence ID" value="WWQ61003.1"/>
    <property type="molecule type" value="Genomic_DNA"/>
</dbReference>
<name>A0AAX4L2Z0_9CREN</name>
<dbReference type="AlphaFoldDB" id="A0AAX4L2Z0"/>